<evidence type="ECO:0000313" key="10">
    <source>
        <dbReference type="EMBL" id="QNU09366.1"/>
    </source>
</evidence>
<dbReference type="GeneID" id="27219278"/>
<gene>
    <name evidence="6 8" type="primary">ccsA</name>
    <name evidence="8" type="ORF">SHCPG_p067</name>
</gene>
<dbReference type="PANTHER" id="PTHR30071">
    <property type="entry name" value="HEME EXPORTER PROTEIN C"/>
    <property type="match status" value="1"/>
</dbReference>
<reference evidence="10" key="3">
    <citation type="journal article" name="Sustainability">
        <title>Comparative Analysis of Sequence Polymorphism in Complete Organelle Genomes of the 'Golden Tide' Seaweed Sargassum horneri between Korean and Chinese Forms.</title>
        <authorList>
            <person name="Byeon S.Y."/>
            <person name="Cheon K.-S."/>
            <person name="Kim S."/>
            <person name="Yun S.-H."/>
            <person name="Oh H.-J."/>
            <person name="Park S.R."/>
            <person name="Kim T.-H."/>
            <person name="Kim J.K."/>
            <person name="Lee H.J."/>
        </authorList>
    </citation>
    <scope>NUCLEOTIDE SEQUENCE</scope>
    <source>
        <strain evidence="10">JD</strain>
        <strain evidence="11">SC</strain>
    </source>
</reference>
<evidence type="ECO:0000259" key="7">
    <source>
        <dbReference type="Pfam" id="PF01578"/>
    </source>
</evidence>
<evidence type="ECO:0000256" key="2">
    <source>
        <dbReference type="ARBA" id="ARBA00022692"/>
    </source>
</evidence>
<evidence type="ECO:0000256" key="6">
    <source>
        <dbReference type="HAMAP-Rule" id="MF_01391"/>
    </source>
</evidence>
<evidence type="ECO:0000313" key="9">
    <source>
        <dbReference type="EMBL" id="QJC59393.1"/>
    </source>
</evidence>
<evidence type="ECO:0000256" key="3">
    <source>
        <dbReference type="ARBA" id="ARBA00022748"/>
    </source>
</evidence>
<evidence type="ECO:0000256" key="4">
    <source>
        <dbReference type="ARBA" id="ARBA00022989"/>
    </source>
</evidence>
<feature type="transmembrane region" description="Helical" evidence="6">
    <location>
        <begin position="71"/>
        <end position="89"/>
    </location>
</feature>
<name>A0A141BSH0_9PHAE</name>
<feature type="transmembrane region" description="Helical" evidence="6">
    <location>
        <begin position="249"/>
        <end position="268"/>
    </location>
</feature>
<reference evidence="8" key="1">
    <citation type="journal article" date="2016" name="J. Appl. Phycol.">
        <title>Chloroplast genome of Sargassum horneri (Sargassaceae, Phaeophyceae): comparative chloroplast genomics of brown algae.</title>
        <authorList>
            <person name="Liu F."/>
            <person name="Pang S."/>
        </authorList>
    </citation>
    <scope>NUCLEOTIDE SEQUENCE</scope>
    <source>
        <tissue evidence="8">Vegetative tissue</tissue>
    </source>
</reference>
<evidence type="ECO:0000256" key="1">
    <source>
        <dbReference type="ARBA" id="ARBA00004141"/>
    </source>
</evidence>
<feature type="transmembrane region" description="Helical" evidence="6">
    <location>
        <begin position="309"/>
        <end position="330"/>
    </location>
</feature>
<sequence>MFSENYFNLLNNILFILVFVSTALYWFQLSFKFVTILNRIAEITSRFATLNIFLFLLIRWIEYGYFPLSNLYESLLFLSFILLFSYQLLESKAKSPIFGGIVLPIVLLISGFAELTLPLEMQKAGALVPALQSNWLMMHVSLMMLSYAILLIGSAFSIVYLVTFIVFKYTIRPFEKRYFDYQESMRGLVNLAKGVALTREDYKIRSSIQSSYACPEIISLNNIFLEQEAFAESARTNFLSQLDKWSSRTISLGFPFLTIGIIAGAVWANEAWGAYWSWDPKETWALITWLIFAAYLHLRLIVGVTGKGPAFLASIAFFVVWICYLGVNFLGQGLHSYGWFVNN</sequence>
<dbReference type="EMBL" id="MN265366">
    <property type="protein sequence ID" value="QJC59393.1"/>
    <property type="molecule type" value="Genomic_DNA"/>
</dbReference>
<dbReference type="InterPro" id="IPR017562">
    <property type="entry name" value="Cyt_c_biogenesis_CcsA"/>
</dbReference>
<feature type="domain" description="Cytochrome c assembly protein" evidence="7">
    <location>
        <begin position="68"/>
        <end position="335"/>
    </location>
</feature>
<dbReference type="RefSeq" id="YP_009243748.1">
    <property type="nucleotide sequence ID" value="NC_029856.1"/>
</dbReference>
<feature type="transmembrane region" description="Helical" evidence="6">
    <location>
        <begin position="283"/>
        <end position="302"/>
    </location>
</feature>
<keyword evidence="4 6" id="KW-1133">Transmembrane helix</keyword>
<comment type="function">
    <text evidence="6">Required during biogenesis of c-type cytochromes (cytochrome c6 and cytochrome f) at the step of heme attachment.</text>
</comment>
<dbReference type="EMBL" id="MT795189">
    <property type="protein sequence ID" value="QNU09504.1"/>
    <property type="molecule type" value="Genomic_DNA"/>
</dbReference>
<evidence type="ECO:0000256" key="5">
    <source>
        <dbReference type="ARBA" id="ARBA00023136"/>
    </source>
</evidence>
<dbReference type="EMBL" id="KP881334">
    <property type="protein sequence ID" value="AKO62519.1"/>
    <property type="molecule type" value="Genomic_DNA"/>
</dbReference>
<dbReference type="HAMAP" id="MF_01391">
    <property type="entry name" value="CytC_CcsA"/>
    <property type="match status" value="1"/>
</dbReference>
<feature type="transmembrane region" description="Helical" evidence="6">
    <location>
        <begin position="6"/>
        <end position="27"/>
    </location>
</feature>
<dbReference type="GO" id="GO:0020037">
    <property type="term" value="F:heme binding"/>
    <property type="evidence" value="ECO:0007669"/>
    <property type="project" value="InterPro"/>
</dbReference>
<proteinExistence type="inferred from homology"/>
<dbReference type="InterPro" id="IPR002541">
    <property type="entry name" value="Cyt_c_assembly"/>
</dbReference>
<comment type="subunit">
    <text evidence="6">May interact with Ccs1.</text>
</comment>
<reference evidence="9" key="2">
    <citation type="submission" date="2019-08" db="EMBL/GenBank/DDBJ databases">
        <title>The complete chloroplast genome of Sargassum horneri and its phylogenetic analysis.</title>
        <authorList>
            <person name="Cui Y."/>
            <person name="Liu T."/>
            <person name="Wang X."/>
        </authorList>
    </citation>
    <scope>NUCLEOTIDE SEQUENCE</scope>
</reference>
<dbReference type="AlphaFoldDB" id="A0A141BSH0"/>
<dbReference type="GO" id="GO:0009535">
    <property type="term" value="C:chloroplast thylakoid membrane"/>
    <property type="evidence" value="ECO:0007669"/>
    <property type="project" value="UniProtKB-SubCell"/>
</dbReference>
<keyword evidence="8" id="KW-0934">Plastid</keyword>
<keyword evidence="6" id="KW-0793">Thylakoid</keyword>
<comment type="similarity">
    <text evidence="6">Belongs to the CcmF/CycK/Ccl1/NrfE/CcsA family.</text>
</comment>
<dbReference type="InterPro" id="IPR045062">
    <property type="entry name" value="Cyt_c_biogenesis_CcsA/CcmC"/>
</dbReference>
<dbReference type="NCBIfam" id="TIGR03144">
    <property type="entry name" value="cytochr_II_ccsB"/>
    <property type="match status" value="1"/>
</dbReference>
<dbReference type="PANTHER" id="PTHR30071:SF1">
    <property type="entry name" value="CYTOCHROME B_B6 PROTEIN-RELATED"/>
    <property type="match status" value="1"/>
</dbReference>
<protein>
    <recommendedName>
        <fullName evidence="6">Cytochrome c biogenesis protein CcsA</fullName>
    </recommendedName>
</protein>
<feature type="transmembrane region" description="Helical" evidence="6">
    <location>
        <begin position="144"/>
        <end position="167"/>
    </location>
</feature>
<evidence type="ECO:0000313" key="8">
    <source>
        <dbReference type="EMBL" id="AKO62519.1"/>
    </source>
</evidence>
<geneLocation type="chloroplast" evidence="8"/>
<dbReference type="GO" id="GO:0005886">
    <property type="term" value="C:plasma membrane"/>
    <property type="evidence" value="ECO:0007669"/>
    <property type="project" value="TreeGrafter"/>
</dbReference>
<comment type="subcellular location">
    <subcellularLocation>
        <location evidence="1">Membrane</location>
        <topology evidence="1">Multi-pass membrane protein</topology>
    </subcellularLocation>
    <subcellularLocation>
        <location evidence="6">Plastid</location>
        <location evidence="6">Chloroplast thylakoid membrane</location>
        <topology evidence="6">Multi-pass membrane protein</topology>
    </subcellularLocation>
</comment>
<keyword evidence="3 6" id="KW-0201">Cytochrome c-type biogenesis</keyword>
<keyword evidence="2 6" id="KW-0812">Transmembrane</keyword>
<keyword evidence="8" id="KW-0150">Chloroplast</keyword>
<accession>A0A141BSH0</accession>
<dbReference type="Pfam" id="PF01578">
    <property type="entry name" value="Cytochrom_C_asm"/>
    <property type="match status" value="1"/>
</dbReference>
<dbReference type="EMBL" id="MT795188">
    <property type="protein sequence ID" value="QNU09366.1"/>
    <property type="molecule type" value="Genomic_DNA"/>
</dbReference>
<feature type="transmembrane region" description="Helical" evidence="6">
    <location>
        <begin position="96"/>
        <end position="113"/>
    </location>
</feature>
<dbReference type="GO" id="GO:0017004">
    <property type="term" value="P:cytochrome complex assembly"/>
    <property type="evidence" value="ECO:0007669"/>
    <property type="project" value="UniProtKB-UniRule"/>
</dbReference>
<keyword evidence="5 6" id="KW-0472">Membrane</keyword>
<evidence type="ECO:0000313" key="11">
    <source>
        <dbReference type="EMBL" id="QNU09504.1"/>
    </source>
</evidence>
<organism evidence="8">
    <name type="scientific">Sargassum horneri</name>
    <dbReference type="NCBI Taxonomy" id="74089"/>
    <lineage>
        <taxon>Eukaryota</taxon>
        <taxon>Sar</taxon>
        <taxon>Stramenopiles</taxon>
        <taxon>Ochrophyta</taxon>
        <taxon>PX clade</taxon>
        <taxon>Phaeophyceae</taxon>
        <taxon>Fucales</taxon>
        <taxon>Sargassaceae</taxon>
        <taxon>Sargassum</taxon>
    </lineage>
</organism>